<proteinExistence type="predicted"/>
<protein>
    <recommendedName>
        <fullName evidence="3">Lipocalin/cytosolic fatty-acid binding domain-containing protein</fullName>
    </recommendedName>
</protein>
<feature type="signal peptide" evidence="1">
    <location>
        <begin position="1"/>
        <end position="22"/>
    </location>
</feature>
<gene>
    <name evidence="2" type="ORF">AMON00008_LOCUS25693</name>
</gene>
<feature type="chain" id="PRO_5030808107" description="Lipocalin/cytosolic fatty-acid binding domain-containing protein" evidence="1">
    <location>
        <begin position="23"/>
        <end position="234"/>
    </location>
</feature>
<name>A0A7S4UWL2_9DINO</name>
<keyword evidence="1" id="KW-0732">Signal</keyword>
<dbReference type="InterPro" id="IPR012674">
    <property type="entry name" value="Calycin"/>
</dbReference>
<organism evidence="2">
    <name type="scientific">Alexandrium monilatum</name>
    <dbReference type="NCBI Taxonomy" id="311494"/>
    <lineage>
        <taxon>Eukaryota</taxon>
        <taxon>Sar</taxon>
        <taxon>Alveolata</taxon>
        <taxon>Dinophyceae</taxon>
        <taxon>Gonyaulacales</taxon>
        <taxon>Pyrocystaceae</taxon>
        <taxon>Alexandrium</taxon>
    </lineage>
</organism>
<accession>A0A7S4UWL2</accession>
<evidence type="ECO:0008006" key="3">
    <source>
        <dbReference type="Google" id="ProtNLM"/>
    </source>
</evidence>
<dbReference type="SUPFAM" id="SSF50814">
    <property type="entry name" value="Lipocalins"/>
    <property type="match status" value="1"/>
</dbReference>
<evidence type="ECO:0000256" key="1">
    <source>
        <dbReference type="SAM" id="SignalP"/>
    </source>
</evidence>
<reference evidence="2" key="1">
    <citation type="submission" date="2021-01" db="EMBL/GenBank/DDBJ databases">
        <authorList>
            <person name="Corre E."/>
            <person name="Pelletier E."/>
            <person name="Niang G."/>
            <person name="Scheremetjew M."/>
            <person name="Finn R."/>
            <person name="Kale V."/>
            <person name="Holt S."/>
            <person name="Cochrane G."/>
            <person name="Meng A."/>
            <person name="Brown T."/>
            <person name="Cohen L."/>
        </authorList>
    </citation>
    <scope>NUCLEOTIDE SEQUENCE</scope>
    <source>
        <strain evidence="2">CCMP3105</strain>
    </source>
</reference>
<evidence type="ECO:0000313" key="2">
    <source>
        <dbReference type="EMBL" id="CAE4594009.1"/>
    </source>
</evidence>
<dbReference type="EMBL" id="HBNR01037271">
    <property type="protein sequence ID" value="CAE4594009.1"/>
    <property type="molecule type" value="Transcribed_RNA"/>
</dbReference>
<sequence length="234" mass="25754">MPRAWQALRWAVPAALAAAAAAGGAPPAFNDTKCPGFWEVRAPHLVEDFKIEQIEGFYYELALHDWTQFPLCVTPPKCITANKTLQTHSDGIRFVNDAWSMQCFGKPYPQRLLFNVTDEPAYLRGYVPDTVIPFLPHGIVSSVLFPDTVVDFKPGPEGWVVEFQCVEALGGVRFVGVNYYSKAKTEEAFAQMDAAARARGLGFFIDKGFGLKRVSHEDCPLEPDSTGSPAGILV</sequence>
<dbReference type="AlphaFoldDB" id="A0A7S4UWL2"/>